<proteinExistence type="predicted"/>
<evidence type="ECO:0000313" key="1">
    <source>
        <dbReference type="EMBL" id="SCF04680.1"/>
    </source>
</evidence>
<accession>A0A1C4X875</accession>
<dbReference type="AlphaFoldDB" id="A0A1C4X875"/>
<reference evidence="1 2" key="1">
    <citation type="submission" date="2016-06" db="EMBL/GenBank/DDBJ databases">
        <authorList>
            <person name="Kjaerup R.B."/>
            <person name="Dalgaard T.S."/>
            <person name="Juul-Madsen H.R."/>
        </authorList>
    </citation>
    <scope>NUCLEOTIDE SEQUENCE [LARGE SCALE GENOMIC DNA]</scope>
    <source>
        <strain evidence="1 2">DSM 45626</strain>
    </source>
</reference>
<dbReference type="Proteomes" id="UP000199375">
    <property type="component" value="Unassembled WGS sequence"/>
</dbReference>
<gene>
    <name evidence="1" type="ORF">GA0070558_122118</name>
</gene>
<dbReference type="EMBL" id="FMCW01000022">
    <property type="protein sequence ID" value="SCF04680.1"/>
    <property type="molecule type" value="Genomic_DNA"/>
</dbReference>
<organism evidence="1 2">
    <name type="scientific">Micromonospora haikouensis</name>
    <dbReference type="NCBI Taxonomy" id="686309"/>
    <lineage>
        <taxon>Bacteria</taxon>
        <taxon>Bacillati</taxon>
        <taxon>Actinomycetota</taxon>
        <taxon>Actinomycetes</taxon>
        <taxon>Micromonosporales</taxon>
        <taxon>Micromonosporaceae</taxon>
        <taxon>Micromonospora</taxon>
    </lineage>
</organism>
<dbReference type="InterPro" id="IPR011047">
    <property type="entry name" value="Quinoprotein_ADH-like_sf"/>
</dbReference>
<dbReference type="InterPro" id="IPR015943">
    <property type="entry name" value="WD40/YVTN_repeat-like_dom_sf"/>
</dbReference>
<sequence>MLPVLTLFCGHPADAATSRVCPHLVAVPEDRDVACLRVLTGRGMEFDLVCRECDDPGQPAVLVVVCEGCVDRLVEDGEMLGWRGEPEILERPEPLDATVSGWSLPPPSGQVVDLAPIDDADGSRWLVLTADGTIVELDPDNDRVTVLATVELVDGPGHTPWMDRQLRRRLHASACGRFAAVVDDYGRHGRVVDLGRGGVVTLALDGGDYHANTVPFSLAFARVDDRPLVVHRTRWNRLDVSDPATGELLTAREIEKTSEQERPAHHLDYFHGRLLCSPGSRMIADDGWIWHPVGEPSVWELRPWLDGNVWESEDGPTRQRLCFRDYYWNGPLCFVGDDLLAVGGIGGDDETILPGVRLFDVASGRELATFAGPAGDWFSDGRRLYSAHTDGLHVWDPLTGHRTGTVPGFVPTCLHRGTGELAAVADGVLRRCRPA</sequence>
<evidence type="ECO:0000313" key="2">
    <source>
        <dbReference type="Proteomes" id="UP000199375"/>
    </source>
</evidence>
<protein>
    <submittedName>
        <fullName evidence="1">Uncharacterized protein</fullName>
    </submittedName>
</protein>
<name>A0A1C4X875_9ACTN</name>
<dbReference type="Gene3D" id="2.130.10.10">
    <property type="entry name" value="YVTN repeat-like/Quinoprotein amine dehydrogenase"/>
    <property type="match status" value="1"/>
</dbReference>
<dbReference type="SUPFAM" id="SSF50998">
    <property type="entry name" value="Quinoprotein alcohol dehydrogenase-like"/>
    <property type="match status" value="1"/>
</dbReference>